<gene>
    <name evidence="3" type="ORF">AMORRO_LOCUS9876</name>
</gene>
<reference evidence="3" key="1">
    <citation type="submission" date="2021-06" db="EMBL/GenBank/DDBJ databases">
        <authorList>
            <person name="Kallberg Y."/>
            <person name="Tangrot J."/>
            <person name="Rosling A."/>
        </authorList>
    </citation>
    <scope>NUCLEOTIDE SEQUENCE</scope>
    <source>
        <strain evidence="3">CL551</strain>
    </source>
</reference>
<proteinExistence type="predicted"/>
<organism evidence="3 4">
    <name type="scientific">Acaulospora morrowiae</name>
    <dbReference type="NCBI Taxonomy" id="94023"/>
    <lineage>
        <taxon>Eukaryota</taxon>
        <taxon>Fungi</taxon>
        <taxon>Fungi incertae sedis</taxon>
        <taxon>Mucoromycota</taxon>
        <taxon>Glomeromycotina</taxon>
        <taxon>Glomeromycetes</taxon>
        <taxon>Diversisporales</taxon>
        <taxon>Acaulosporaceae</taxon>
        <taxon>Acaulospora</taxon>
    </lineage>
</organism>
<name>A0A9N9H0N9_9GLOM</name>
<dbReference type="AlphaFoldDB" id="A0A9N9H0N9"/>
<dbReference type="OrthoDB" id="2426688at2759"/>
<evidence type="ECO:0000256" key="1">
    <source>
        <dbReference type="ARBA" id="ARBA00023125"/>
    </source>
</evidence>
<keyword evidence="1" id="KW-0238">DNA-binding</keyword>
<feature type="domain" description="HTH CENPB-type" evidence="2">
    <location>
        <begin position="36"/>
        <end position="107"/>
    </location>
</feature>
<evidence type="ECO:0000259" key="2">
    <source>
        <dbReference type="PROSITE" id="PS51253"/>
    </source>
</evidence>
<dbReference type="Gene3D" id="1.10.10.60">
    <property type="entry name" value="Homeodomain-like"/>
    <property type="match status" value="1"/>
</dbReference>
<dbReference type="InterPro" id="IPR009057">
    <property type="entry name" value="Homeodomain-like_sf"/>
</dbReference>
<accession>A0A9N9H0N9</accession>
<sequence>MAELAKQFEYAILTISEILSNSDYWLNIDEEFTIDIFKRRYQSNFPNIKEALDLWIENAISDKVTLTDSILKEKTKKFAILFDNYEFGATNRWLEEFKKKNSLKSYKKKGEAGSINLIKLPEQHIYLKSILEEIEEVKRKIADLIQRLPIDEPMNIEEYMDIDKNSEIYSFIDENGLFQEIIDTVNHIEILEKDKPSEEQIVTSSEALLGCDNMLAYIAQKNLNVDYSIINTLNKLRKEIS</sequence>
<dbReference type="PROSITE" id="PS51253">
    <property type="entry name" value="HTH_CENPB"/>
    <property type="match status" value="1"/>
</dbReference>
<keyword evidence="4" id="KW-1185">Reference proteome</keyword>
<comment type="caution">
    <text evidence="3">The sequence shown here is derived from an EMBL/GenBank/DDBJ whole genome shotgun (WGS) entry which is preliminary data.</text>
</comment>
<dbReference type="GO" id="GO:0003677">
    <property type="term" value="F:DNA binding"/>
    <property type="evidence" value="ECO:0007669"/>
    <property type="project" value="UniProtKB-KW"/>
</dbReference>
<evidence type="ECO:0000313" key="4">
    <source>
        <dbReference type="Proteomes" id="UP000789342"/>
    </source>
</evidence>
<dbReference type="EMBL" id="CAJVPV010010217">
    <property type="protein sequence ID" value="CAG8649103.1"/>
    <property type="molecule type" value="Genomic_DNA"/>
</dbReference>
<dbReference type="Proteomes" id="UP000789342">
    <property type="component" value="Unassembled WGS sequence"/>
</dbReference>
<evidence type="ECO:0000313" key="3">
    <source>
        <dbReference type="EMBL" id="CAG8649103.1"/>
    </source>
</evidence>
<protein>
    <submittedName>
        <fullName evidence="3">1351_t:CDS:1</fullName>
    </submittedName>
</protein>
<dbReference type="InterPro" id="IPR006600">
    <property type="entry name" value="HTH_CenpB_DNA-bd_dom"/>
</dbReference>
<dbReference type="Pfam" id="PF03221">
    <property type="entry name" value="HTH_Tnp_Tc5"/>
    <property type="match status" value="1"/>
</dbReference>
<dbReference type="SUPFAM" id="SSF46689">
    <property type="entry name" value="Homeodomain-like"/>
    <property type="match status" value="1"/>
</dbReference>